<reference evidence="1" key="1">
    <citation type="submission" date="2022-08" db="UniProtKB">
        <authorList>
            <consortium name="EnsemblMetazoa"/>
        </authorList>
    </citation>
    <scope>IDENTIFICATION</scope>
    <source>
        <strain evidence="1">EBRO</strain>
    </source>
</reference>
<proteinExistence type="predicted"/>
<evidence type="ECO:0000313" key="1">
    <source>
        <dbReference type="EnsemblMetazoa" id="AATE015716-PA.1"/>
    </source>
</evidence>
<organism evidence="1">
    <name type="scientific">Anopheles atroparvus</name>
    <name type="common">European mosquito</name>
    <dbReference type="NCBI Taxonomy" id="41427"/>
    <lineage>
        <taxon>Eukaryota</taxon>
        <taxon>Metazoa</taxon>
        <taxon>Ecdysozoa</taxon>
        <taxon>Arthropoda</taxon>
        <taxon>Hexapoda</taxon>
        <taxon>Insecta</taxon>
        <taxon>Pterygota</taxon>
        <taxon>Neoptera</taxon>
        <taxon>Endopterygota</taxon>
        <taxon>Diptera</taxon>
        <taxon>Nematocera</taxon>
        <taxon>Culicoidea</taxon>
        <taxon>Culicidae</taxon>
        <taxon>Anophelinae</taxon>
        <taxon>Anopheles</taxon>
    </lineage>
</organism>
<sequence length="180" mass="19668">MIFDIILIILITMISSSSSAVVVLVVLRVTNEDDDANSKNKTMTMAATRATTTIAMVAAVVPIAFSTFQLRSIDHSDSDDGLKQSLPVQPRIRISGVGGVGNGIRDGSFHFSPSPRARKGVAVVPYTYGYCSFPLDSASSFVQRMATKQNERNGTRVVKCFWKVYNFGFTADREILHRVG</sequence>
<protein>
    <submittedName>
        <fullName evidence="1">Uncharacterized protein</fullName>
    </submittedName>
</protein>
<accession>A0A182JCX0</accession>
<name>A0A182JCX0_ANOAO</name>
<dbReference type="AlphaFoldDB" id="A0A182JCX0"/>
<dbReference type="VEuPathDB" id="VectorBase:AATE015716"/>
<dbReference type="EnsemblMetazoa" id="AATE015716-RA">
    <property type="protein sequence ID" value="AATE015716-PA.1"/>
    <property type="gene ID" value="AATE015716"/>
</dbReference>